<dbReference type="InterPro" id="IPR050330">
    <property type="entry name" value="Bact_OuterMem_StrucFunc"/>
</dbReference>
<dbReference type="Pfam" id="PF00691">
    <property type="entry name" value="OmpA"/>
    <property type="match status" value="1"/>
</dbReference>
<gene>
    <name evidence="7" type="ORF">L0U88_19450</name>
</gene>
<name>A0ABS9BP50_9BACT</name>
<reference evidence="7 8" key="1">
    <citation type="submission" date="2022-01" db="EMBL/GenBank/DDBJ databases">
        <title>Flavihumibacter sp. nov., isolated from sediment of a river.</title>
        <authorList>
            <person name="Liu H."/>
        </authorList>
    </citation>
    <scope>NUCLEOTIDE SEQUENCE [LARGE SCALE GENOMIC DNA]</scope>
    <source>
        <strain evidence="7 8">RY-1</strain>
    </source>
</reference>
<evidence type="ECO:0000256" key="4">
    <source>
        <dbReference type="PROSITE-ProRule" id="PRU00473"/>
    </source>
</evidence>
<dbReference type="SUPFAM" id="SSF103088">
    <property type="entry name" value="OmpA-like"/>
    <property type="match status" value="1"/>
</dbReference>
<dbReference type="Gene3D" id="3.30.1330.60">
    <property type="entry name" value="OmpA-like domain"/>
    <property type="match status" value="1"/>
</dbReference>
<dbReference type="RefSeq" id="WP_234868330.1">
    <property type="nucleotide sequence ID" value="NZ_JAKEVY010000006.1"/>
</dbReference>
<dbReference type="PRINTS" id="PR01021">
    <property type="entry name" value="OMPADOMAIN"/>
</dbReference>
<evidence type="ECO:0000313" key="8">
    <source>
        <dbReference type="Proteomes" id="UP001200145"/>
    </source>
</evidence>
<evidence type="ECO:0000256" key="2">
    <source>
        <dbReference type="ARBA" id="ARBA00023136"/>
    </source>
</evidence>
<feature type="region of interest" description="Disordered" evidence="5">
    <location>
        <begin position="27"/>
        <end position="65"/>
    </location>
</feature>
<keyword evidence="8" id="KW-1185">Reference proteome</keyword>
<dbReference type="PROSITE" id="PS51257">
    <property type="entry name" value="PROKAR_LIPOPROTEIN"/>
    <property type="match status" value="1"/>
</dbReference>
<dbReference type="CDD" id="cd07185">
    <property type="entry name" value="OmpA_C-like"/>
    <property type="match status" value="1"/>
</dbReference>
<dbReference type="InterPro" id="IPR008969">
    <property type="entry name" value="CarboxyPept-like_regulatory"/>
</dbReference>
<dbReference type="SUPFAM" id="SSF49464">
    <property type="entry name" value="Carboxypeptidase regulatory domain-like"/>
    <property type="match status" value="1"/>
</dbReference>
<dbReference type="InterPro" id="IPR006665">
    <property type="entry name" value="OmpA-like"/>
</dbReference>
<dbReference type="InterPro" id="IPR036737">
    <property type="entry name" value="OmpA-like_sf"/>
</dbReference>
<evidence type="ECO:0000259" key="6">
    <source>
        <dbReference type="PROSITE" id="PS51123"/>
    </source>
</evidence>
<protein>
    <submittedName>
        <fullName evidence="7">OmpA family protein</fullName>
    </submittedName>
</protein>
<dbReference type="PROSITE" id="PS51123">
    <property type="entry name" value="OMPA_2"/>
    <property type="match status" value="1"/>
</dbReference>
<evidence type="ECO:0000256" key="1">
    <source>
        <dbReference type="ARBA" id="ARBA00004442"/>
    </source>
</evidence>
<proteinExistence type="predicted"/>
<keyword evidence="2 4" id="KW-0472">Membrane</keyword>
<evidence type="ECO:0000256" key="3">
    <source>
        <dbReference type="ARBA" id="ARBA00023237"/>
    </source>
</evidence>
<evidence type="ECO:0000313" key="7">
    <source>
        <dbReference type="EMBL" id="MCF1716827.1"/>
    </source>
</evidence>
<comment type="caution">
    <text evidence="7">The sequence shown here is derived from an EMBL/GenBank/DDBJ whole genome shotgun (WGS) entry which is preliminary data.</text>
</comment>
<dbReference type="Proteomes" id="UP001200145">
    <property type="component" value="Unassembled WGS sequence"/>
</dbReference>
<sequence length="547" mass="60965">MKARIVNFLCFLLLACANETPKEDAGLIKENAPVESNPASTTTGSEPASSGKNAVPTVQSNWQSSEEDRQYIGHMELNKLYFRSLKEYQEKGKERMENIYRQPLPDAFAYFLVQKDRLIEQRKKSKFKVSQPTIPDGWDQPNFIAYNTELAELEYRYGDMDNLGYGWPVGFDPFSGESTPKHDYPFYPEPDDPAGTDRIMVISGYEYDKTTFSKPNKVDGYTKSTERPYNLPEPLKLSFDLRGLKVKHALLQLFLDDFQPATYHSKFQVWINDREAVWISSYLNELKQGGPIGKLLSVQILPEFLNEVETGQLTIRIDGPGTNSGDGFGVDFIRLLVNPKSIPVSALAGKVINAKTKAPIEQAMVKVSGGREVQTGAEGLFQLSDVPMGMVVIQAAAAGYKNNKLVETLDAKPLENLVIKLDPETQDNLAAELEEKGKLDLYGIYFDTDKAVLKPESEKTLQQVLAIIRQHPDWKLEIGGHTDAEGNAAYNLELSEKRANAVVDWLKKSAAASKLAAKGYGATQPVADNSTVTGRALNRRVEIKLLK</sequence>
<dbReference type="EMBL" id="JAKEVY010000006">
    <property type="protein sequence ID" value="MCF1716827.1"/>
    <property type="molecule type" value="Genomic_DNA"/>
</dbReference>
<keyword evidence="3" id="KW-0998">Cell outer membrane</keyword>
<organism evidence="7 8">
    <name type="scientific">Flavihumibacter fluminis</name>
    <dbReference type="NCBI Taxonomy" id="2909236"/>
    <lineage>
        <taxon>Bacteria</taxon>
        <taxon>Pseudomonadati</taxon>
        <taxon>Bacteroidota</taxon>
        <taxon>Chitinophagia</taxon>
        <taxon>Chitinophagales</taxon>
        <taxon>Chitinophagaceae</taxon>
        <taxon>Flavihumibacter</taxon>
    </lineage>
</organism>
<accession>A0ABS9BP50</accession>
<dbReference type="Gene3D" id="2.60.40.1120">
    <property type="entry name" value="Carboxypeptidase-like, regulatory domain"/>
    <property type="match status" value="1"/>
</dbReference>
<dbReference type="PANTHER" id="PTHR30329:SF21">
    <property type="entry name" value="LIPOPROTEIN YIAD-RELATED"/>
    <property type="match status" value="1"/>
</dbReference>
<evidence type="ECO:0000256" key="5">
    <source>
        <dbReference type="SAM" id="MobiDB-lite"/>
    </source>
</evidence>
<feature type="domain" description="OmpA-like" evidence="6">
    <location>
        <begin position="433"/>
        <end position="547"/>
    </location>
</feature>
<comment type="subcellular location">
    <subcellularLocation>
        <location evidence="1">Cell outer membrane</location>
    </subcellularLocation>
</comment>
<dbReference type="InterPro" id="IPR006664">
    <property type="entry name" value="OMP_bac"/>
</dbReference>
<dbReference type="PANTHER" id="PTHR30329">
    <property type="entry name" value="STATOR ELEMENT OF FLAGELLAR MOTOR COMPLEX"/>
    <property type="match status" value="1"/>
</dbReference>
<feature type="compositionally biased region" description="Polar residues" evidence="5">
    <location>
        <begin position="37"/>
        <end position="64"/>
    </location>
</feature>